<name>A0ABT3ZAM0_9HYPH</name>
<evidence type="ECO:0000256" key="1">
    <source>
        <dbReference type="ARBA" id="ARBA00023172"/>
    </source>
</evidence>
<reference evidence="3" key="1">
    <citation type="submission" date="2022-10" db="EMBL/GenBank/DDBJ databases">
        <title>Hoeflea sp. G2-23, isolated from marine algae.</title>
        <authorList>
            <person name="Kristyanto S."/>
            <person name="Kim J.M."/>
            <person name="Jeon C.O."/>
        </authorList>
    </citation>
    <scope>NUCLEOTIDE SEQUENCE</scope>
    <source>
        <strain evidence="3">G2-23</strain>
    </source>
</reference>
<dbReference type="Proteomes" id="UP001073227">
    <property type="component" value="Unassembled WGS sequence"/>
</dbReference>
<dbReference type="InterPro" id="IPR011010">
    <property type="entry name" value="DNA_brk_join_enz"/>
</dbReference>
<accession>A0ABT3ZAM0</accession>
<evidence type="ECO:0008006" key="5">
    <source>
        <dbReference type="Google" id="ProtNLM"/>
    </source>
</evidence>
<protein>
    <recommendedName>
        <fullName evidence="5">Integrase</fullName>
    </recommendedName>
</protein>
<dbReference type="SUPFAM" id="SSF56349">
    <property type="entry name" value="DNA breaking-rejoining enzymes"/>
    <property type="match status" value="1"/>
</dbReference>
<dbReference type="Gene3D" id="1.10.443.10">
    <property type="entry name" value="Intergrase catalytic core"/>
    <property type="match status" value="1"/>
</dbReference>
<evidence type="ECO:0000313" key="4">
    <source>
        <dbReference type="Proteomes" id="UP001073227"/>
    </source>
</evidence>
<proteinExistence type="predicted"/>
<feature type="compositionally biased region" description="Polar residues" evidence="2">
    <location>
        <begin position="18"/>
        <end position="28"/>
    </location>
</feature>
<dbReference type="EMBL" id="JAOVZR010000001">
    <property type="protein sequence ID" value="MCY0148842.1"/>
    <property type="molecule type" value="Genomic_DNA"/>
</dbReference>
<feature type="region of interest" description="Disordered" evidence="2">
    <location>
        <begin position="18"/>
        <end position="37"/>
    </location>
</feature>
<dbReference type="RefSeq" id="WP_267654374.1">
    <property type="nucleotide sequence ID" value="NZ_JAOVZR010000001.1"/>
</dbReference>
<sequence length="618" mass="68959">MSESQFVSLPVSSGVSSQNAEIISANQPKTRRPRSSPGLYLIKTGSAYMFQMRLPKAIAGEVKRPIRVGLGVIPKPQARKIADKLATIAREKFERIEIAMSKANNDENGFWPLMEDMLGGDVDGLDEEAKGKRAWQAVTMSLKSALYDISSPPPPSTAEEEGNFAMMRGLVQIAQEKARKDAGEDYNKALGDNAELLARRLVERAKDDPVSLLMPPLGGGSIGKGKISARAGLVNAKVKTEVDKDRRFVEREPSDKPLFSIAASEYLAQRVTAMGEASGDIKTAEMRLNIFVELIGDHPIDRYTPTDLQAFINLMQFWPSKHNDKPSHLSAREIIDSNRDFSKKSIAKNTLQNGFMGVIKPVFSNAATQHDFDNPVKNVALKYPKAARDAVSAEPLSAKKLTQLFRTGVQSPYIDDVMMPLLGLLTSRRLGLLTHLVGTDITEKFDGIWVAEVEGIAMVGGKWVRRPIKTTESGRYFVLHNFLVEIGYVEWARKQGDNFLFPQLMQLANPAKNASKYMRRLFDKAGIKDSPGERFHSLRGDYISQAREDKKIGERERRMQAGHALGGDDHNKYGWKTLTESEAEMFATLPLNPKIDFSMFRDLDFDQLAKTRRRPEDL</sequence>
<keyword evidence="4" id="KW-1185">Reference proteome</keyword>
<evidence type="ECO:0000256" key="2">
    <source>
        <dbReference type="SAM" id="MobiDB-lite"/>
    </source>
</evidence>
<evidence type="ECO:0000313" key="3">
    <source>
        <dbReference type="EMBL" id="MCY0148842.1"/>
    </source>
</evidence>
<gene>
    <name evidence="3" type="ORF">OEG84_14315</name>
</gene>
<keyword evidence="1" id="KW-0233">DNA recombination</keyword>
<comment type="caution">
    <text evidence="3">The sequence shown here is derived from an EMBL/GenBank/DDBJ whole genome shotgun (WGS) entry which is preliminary data.</text>
</comment>
<dbReference type="InterPro" id="IPR013762">
    <property type="entry name" value="Integrase-like_cat_sf"/>
</dbReference>
<organism evidence="3 4">
    <name type="scientific">Hoeflea algicola</name>
    <dbReference type="NCBI Taxonomy" id="2983763"/>
    <lineage>
        <taxon>Bacteria</taxon>
        <taxon>Pseudomonadati</taxon>
        <taxon>Pseudomonadota</taxon>
        <taxon>Alphaproteobacteria</taxon>
        <taxon>Hyphomicrobiales</taxon>
        <taxon>Rhizobiaceae</taxon>
        <taxon>Hoeflea</taxon>
    </lineage>
</organism>